<dbReference type="EMBL" id="CP043424">
    <property type="protein sequence ID" value="QIW11627.1"/>
    <property type="molecule type" value="Genomic_DNA"/>
</dbReference>
<evidence type="ECO:0000313" key="3">
    <source>
        <dbReference type="Proteomes" id="UP000251120"/>
    </source>
</evidence>
<accession>A0A2Z4XXC0</accession>
<organism evidence="1 3">
    <name type="scientific">Francisella adeliensis</name>
    <dbReference type="NCBI Taxonomy" id="2007306"/>
    <lineage>
        <taxon>Bacteria</taxon>
        <taxon>Pseudomonadati</taxon>
        <taxon>Pseudomonadota</taxon>
        <taxon>Gammaproteobacteria</taxon>
        <taxon>Thiotrichales</taxon>
        <taxon>Francisellaceae</taxon>
        <taxon>Francisella</taxon>
    </lineage>
</organism>
<dbReference type="Proteomes" id="UP000681131">
    <property type="component" value="Chromosome"/>
</dbReference>
<dbReference type="Proteomes" id="UP000251120">
    <property type="component" value="Chromosome"/>
</dbReference>
<reference evidence="1 3" key="1">
    <citation type="submission" date="2017-06" db="EMBL/GenBank/DDBJ databases">
        <title>Complete genome of Francisella adeliensis.</title>
        <authorList>
            <person name="Vallesi A."/>
            <person name="Sjodin A."/>
        </authorList>
    </citation>
    <scope>NUCLEOTIDE SEQUENCE [LARGE SCALE GENOMIC DNA]</scope>
    <source>
        <strain evidence="1 3">FDC440</strain>
    </source>
</reference>
<dbReference type="EMBL" id="CP021781">
    <property type="protein sequence ID" value="AXA33399.1"/>
    <property type="molecule type" value="Genomic_DNA"/>
</dbReference>
<evidence type="ECO:0000313" key="2">
    <source>
        <dbReference type="EMBL" id="QIW11627.1"/>
    </source>
</evidence>
<dbReference type="AlphaFoldDB" id="A0A2Z4XXC0"/>
<evidence type="ECO:0000313" key="4">
    <source>
        <dbReference type="Proteomes" id="UP000681131"/>
    </source>
</evidence>
<dbReference type="Pfam" id="PF05045">
    <property type="entry name" value="RgpF"/>
    <property type="match status" value="1"/>
</dbReference>
<proteinExistence type="predicted"/>
<dbReference type="RefSeq" id="WP_112869572.1">
    <property type="nucleotide sequence ID" value="NZ_CP021781.1"/>
</dbReference>
<dbReference type="InterPro" id="IPR007739">
    <property type="entry name" value="RgpF"/>
</dbReference>
<sequence length="350" mass="40633">MNNKLNKVVKDQSEYIAHLEHRLESITSSTLWKLTKPFRIIAKGCKKIYRNNRCLSGEAREAQTKKVSCEIKTINTLIYDHDFSYAQSITFSKPQGSICCIFAHYDTNNIIDEYVIAYLKSLKTIKNLYIIFVTTCIDISEYELNKLKCLVSSAIIRENVCSDFGSYKVGYDFIKKNSYSINTLIIANDSSYCISDDLETYFNGMQSKGYDAWGFTDSDNINYHLQSYFMVFNEKVIESIPFKYFWADLKNITDFRVLVQMYEVGLSVLLQLYGFNIGAFCSIKNISKWNVGTDLSLEEYDLLVQEYNYPFIKRKSLLANEKFINALRNPLIINHFDRVTELGKINENQK</sequence>
<protein>
    <submittedName>
        <fullName evidence="1">Uncharacterized protein</fullName>
    </submittedName>
</protein>
<dbReference type="KEGG" id="fad:CDH04_02755"/>
<gene>
    <name evidence="1" type="ORF">CDH04_02755</name>
    <name evidence="2" type="ORF">FZC43_02755</name>
</gene>
<reference evidence="2 4" key="2">
    <citation type="submission" date="2019-08" db="EMBL/GenBank/DDBJ databases">
        <title>Complete genome sequences of Francisella adeliensis (FSC1325 and FSC1326).</title>
        <authorList>
            <person name="Ohrman C."/>
            <person name="Uneklint I."/>
            <person name="Vallesi A."/>
            <person name="Karlsson L."/>
            <person name="Sjodin A."/>
        </authorList>
    </citation>
    <scope>NUCLEOTIDE SEQUENCE [LARGE SCALE GENOMIC DNA]</scope>
    <source>
        <strain evidence="2 4">FSC1325</strain>
    </source>
</reference>
<keyword evidence="4" id="KW-1185">Reference proteome</keyword>
<name>A0A2Z4XXC0_9GAMM</name>
<dbReference type="OrthoDB" id="8849801at2"/>
<evidence type="ECO:0000313" key="1">
    <source>
        <dbReference type="EMBL" id="AXA33399.1"/>
    </source>
</evidence>